<comment type="caution">
    <text evidence="4">The sequence shown here is derived from an EMBL/GenBank/DDBJ whole genome shotgun (WGS) entry which is preliminary data.</text>
</comment>
<dbReference type="SUPFAM" id="SSF53955">
    <property type="entry name" value="Lysozyme-like"/>
    <property type="match status" value="1"/>
</dbReference>
<evidence type="ECO:0000313" key="4">
    <source>
        <dbReference type="EMBL" id="MCF1751345.1"/>
    </source>
</evidence>
<dbReference type="InterPro" id="IPR018392">
    <property type="entry name" value="LysM"/>
</dbReference>
<evidence type="ECO:0000256" key="1">
    <source>
        <dbReference type="SAM" id="MobiDB-lite"/>
    </source>
</evidence>
<feature type="chain" id="PRO_5045325743" evidence="2">
    <location>
        <begin position="25"/>
        <end position="534"/>
    </location>
</feature>
<keyword evidence="5" id="KW-1185">Reference proteome</keyword>
<feature type="domain" description="LysM" evidence="3">
    <location>
        <begin position="385"/>
        <end position="429"/>
    </location>
</feature>
<feature type="compositionally biased region" description="Low complexity" evidence="1">
    <location>
        <begin position="282"/>
        <end position="295"/>
    </location>
</feature>
<evidence type="ECO:0000313" key="5">
    <source>
        <dbReference type="Proteomes" id="UP001201449"/>
    </source>
</evidence>
<dbReference type="PROSITE" id="PS51782">
    <property type="entry name" value="LYSM"/>
    <property type="match status" value="2"/>
</dbReference>
<gene>
    <name evidence="4" type="ORF">L0U89_09710</name>
</gene>
<dbReference type="InterPro" id="IPR023346">
    <property type="entry name" value="Lysozyme-like_dom_sf"/>
</dbReference>
<evidence type="ECO:0000256" key="2">
    <source>
        <dbReference type="SAM" id="SignalP"/>
    </source>
</evidence>
<dbReference type="Pfam" id="PF01464">
    <property type="entry name" value="SLT"/>
    <property type="match status" value="1"/>
</dbReference>
<dbReference type="PANTHER" id="PTHR33734:SF22">
    <property type="entry name" value="MEMBRANE-BOUND LYTIC MUREIN TRANSGLYCOSYLASE D"/>
    <property type="match status" value="1"/>
</dbReference>
<reference evidence="4 5" key="1">
    <citation type="submission" date="2022-01" db="EMBL/GenBank/DDBJ databases">
        <title>Mariniradius saccharolyticus sp. nov., isolated from sediment of a river.</title>
        <authorList>
            <person name="Liu H."/>
        </authorList>
    </citation>
    <scope>NUCLEOTIDE SEQUENCE [LARGE SCALE GENOMIC DNA]</scope>
    <source>
        <strain evidence="4 5">RY-2</strain>
    </source>
</reference>
<evidence type="ECO:0000259" key="3">
    <source>
        <dbReference type="PROSITE" id="PS51782"/>
    </source>
</evidence>
<dbReference type="RefSeq" id="WP_234861333.1">
    <property type="nucleotide sequence ID" value="NZ_JAKEVZ010000006.1"/>
</dbReference>
<feature type="region of interest" description="Disordered" evidence="1">
    <location>
        <begin position="454"/>
        <end position="486"/>
    </location>
</feature>
<feature type="domain" description="LysM" evidence="3">
    <location>
        <begin position="488"/>
        <end position="531"/>
    </location>
</feature>
<feature type="signal peptide" evidence="2">
    <location>
        <begin position="1"/>
        <end position="24"/>
    </location>
</feature>
<dbReference type="Pfam" id="PF01476">
    <property type="entry name" value="LysM"/>
    <property type="match status" value="2"/>
</dbReference>
<dbReference type="InterPro" id="IPR008258">
    <property type="entry name" value="Transglycosylase_SLT_dom_1"/>
</dbReference>
<dbReference type="Gene3D" id="1.10.530.10">
    <property type="match status" value="1"/>
</dbReference>
<feature type="compositionally biased region" description="Polar residues" evidence="1">
    <location>
        <begin position="457"/>
        <end position="472"/>
    </location>
</feature>
<dbReference type="Proteomes" id="UP001201449">
    <property type="component" value="Unassembled WGS sequence"/>
</dbReference>
<feature type="compositionally biased region" description="Polar residues" evidence="1">
    <location>
        <begin position="313"/>
        <end position="323"/>
    </location>
</feature>
<protein>
    <submittedName>
        <fullName evidence="4">LysM peptidoglycan-binding domain-containing protein</fullName>
    </submittedName>
</protein>
<dbReference type="Gene3D" id="3.10.350.10">
    <property type="entry name" value="LysM domain"/>
    <property type="match status" value="2"/>
</dbReference>
<dbReference type="CDD" id="cd16894">
    <property type="entry name" value="MltD-like"/>
    <property type="match status" value="1"/>
</dbReference>
<keyword evidence="2" id="KW-0732">Signal</keyword>
<dbReference type="EMBL" id="JAKEVZ010000006">
    <property type="protein sequence ID" value="MCF1751345.1"/>
    <property type="molecule type" value="Genomic_DNA"/>
</dbReference>
<dbReference type="SMART" id="SM00257">
    <property type="entry name" value="LysM"/>
    <property type="match status" value="2"/>
</dbReference>
<dbReference type="PANTHER" id="PTHR33734">
    <property type="entry name" value="LYSM DOMAIN-CONTAINING GPI-ANCHORED PROTEIN 2"/>
    <property type="match status" value="1"/>
</dbReference>
<name>A0ABS9BTG1_9BACT</name>
<dbReference type="InterPro" id="IPR036779">
    <property type="entry name" value="LysM_dom_sf"/>
</dbReference>
<feature type="region of interest" description="Disordered" evidence="1">
    <location>
        <begin position="280"/>
        <end position="323"/>
    </location>
</feature>
<proteinExistence type="predicted"/>
<accession>A0ABS9BTG1</accession>
<sequence length="534" mass="59881">MKKNNTIRLTLLAFAFLIFGEAFGQVPQVPSEMRFADLTIKINEQARREIQADVDALYRNASYFQVKAERVNLYLPIVERELRAAGVPTDFKYLAIQESSLIADAVSTSNAVGFWQFKQGTAEEVSLRVDSQVDERKNIVASSQGAARYLKKHNAQFNNWMCALVSYQMGLGGAKAYFGTQYNGKKVVEVDRNFHWYFKKFLAHMVAFEAPTVMLASNSGFLEEVQVQGPTTLKALAPRLGVTEAHLKEYNKWSLRGNVPDDRPYSILYIKQGAQKSVPAIASSTQTQASETTYSPPARYTSSPPANPYPKITGNTQNSTQPNQIKANDLNAIKAAQNTRQENLAQEVGLKEGKFRRINDLGKNEKVQAGQFYYTEPKRSKAEAETHVVKPGETLWSISQMYGIKLSALKAKNRIREDRDLKAGMILNLQDFRPRNEPIPMVPANEYRRIVAGEETSPPSKSMTPKTEATQNPSTPSTSTTERNANRVIHTVVQGETLFRLSQLYGVSVDDIKKWNNLSDNNIRIGQKITILKP</sequence>
<dbReference type="SUPFAM" id="SSF54106">
    <property type="entry name" value="LysM domain"/>
    <property type="match status" value="2"/>
</dbReference>
<organism evidence="4 5">
    <name type="scientific">Mariniradius sediminis</name>
    <dbReference type="NCBI Taxonomy" id="2909237"/>
    <lineage>
        <taxon>Bacteria</taxon>
        <taxon>Pseudomonadati</taxon>
        <taxon>Bacteroidota</taxon>
        <taxon>Cytophagia</taxon>
        <taxon>Cytophagales</taxon>
        <taxon>Cyclobacteriaceae</taxon>
        <taxon>Mariniradius</taxon>
    </lineage>
</organism>
<dbReference type="CDD" id="cd00118">
    <property type="entry name" value="LysM"/>
    <property type="match status" value="2"/>
</dbReference>